<dbReference type="Proteomes" id="UP000616151">
    <property type="component" value="Unassembled WGS sequence"/>
</dbReference>
<protein>
    <submittedName>
        <fullName evidence="1">Uncharacterized protein</fullName>
    </submittedName>
</protein>
<evidence type="ECO:0000313" key="1">
    <source>
        <dbReference type="EMBL" id="MBK1867836.1"/>
    </source>
</evidence>
<keyword evidence="2" id="KW-1185">Reference proteome</keyword>
<sequence length="46" mass="4851">MTHYQPASRPPIQKAQIVETLLRMAGGGLTIGLLIVLPALKILGVA</sequence>
<accession>A0ACC5R5A1</accession>
<evidence type="ECO:0000313" key="2">
    <source>
        <dbReference type="Proteomes" id="UP000616151"/>
    </source>
</evidence>
<comment type="caution">
    <text evidence="1">The sequence shown here is derived from an EMBL/GenBank/DDBJ whole genome shotgun (WGS) entry which is preliminary data.</text>
</comment>
<proteinExistence type="predicted"/>
<reference evidence="1" key="1">
    <citation type="submission" date="2021-01" db="EMBL/GenBank/DDBJ databases">
        <authorList>
            <person name="Sun Q."/>
        </authorList>
    </citation>
    <scope>NUCLEOTIDE SEQUENCE</scope>
    <source>
        <strain evidence="1">YIM B02566</strain>
    </source>
</reference>
<organism evidence="1 2">
    <name type="scientific">Taklimakanibacter albus</name>
    <dbReference type="NCBI Taxonomy" id="2800327"/>
    <lineage>
        <taxon>Bacteria</taxon>
        <taxon>Pseudomonadati</taxon>
        <taxon>Pseudomonadota</taxon>
        <taxon>Alphaproteobacteria</taxon>
        <taxon>Hyphomicrobiales</taxon>
        <taxon>Aestuariivirgaceae</taxon>
        <taxon>Taklimakanibacter</taxon>
    </lineage>
</organism>
<name>A0ACC5R5A1_9HYPH</name>
<gene>
    <name evidence="1" type="ORF">JHL16_15870</name>
</gene>
<dbReference type="EMBL" id="JAENHL010000007">
    <property type="protein sequence ID" value="MBK1867836.1"/>
    <property type="molecule type" value="Genomic_DNA"/>
</dbReference>